<reference evidence="2 3" key="2">
    <citation type="journal article" date="2010" name="Stand. Genomic Sci.">
        <title>Complete genome sequence of Desulfohalobium retbaense type strain (HR(100)).</title>
        <authorList>
            <person name="Spring S."/>
            <person name="Nolan M."/>
            <person name="Lapidus A."/>
            <person name="Glavina Del Rio T."/>
            <person name="Copeland A."/>
            <person name="Tice H."/>
            <person name="Cheng J.F."/>
            <person name="Lucas S."/>
            <person name="Land M."/>
            <person name="Chen F."/>
            <person name="Bruce D."/>
            <person name="Goodwin L."/>
            <person name="Pitluck S."/>
            <person name="Ivanova N."/>
            <person name="Mavromatis K."/>
            <person name="Mikhailova N."/>
            <person name="Pati A."/>
            <person name="Chen A."/>
            <person name="Palaniappan K."/>
            <person name="Hauser L."/>
            <person name="Chang Y.J."/>
            <person name="Jeffries C.D."/>
            <person name="Munk C."/>
            <person name="Kiss H."/>
            <person name="Chain P."/>
            <person name="Han C."/>
            <person name="Brettin T."/>
            <person name="Detter J.C."/>
            <person name="Schuler E."/>
            <person name="Goker M."/>
            <person name="Rohde M."/>
            <person name="Bristow J."/>
            <person name="Eisen J.A."/>
            <person name="Markowitz V."/>
            <person name="Hugenholtz P."/>
            <person name="Kyrpides N.C."/>
            <person name="Klenk H.P."/>
        </authorList>
    </citation>
    <scope>NUCLEOTIDE SEQUENCE [LARGE SCALE GENOMIC DNA]</scope>
    <source>
        <strain evidence="2 3">DSM 5692</strain>
    </source>
</reference>
<organism evidence="2 3">
    <name type="scientific">Desulfohalobium retbaense (strain ATCC 49708 / DSM 5692 / JCM 16813 / HR100)</name>
    <dbReference type="NCBI Taxonomy" id="485915"/>
    <lineage>
        <taxon>Bacteria</taxon>
        <taxon>Pseudomonadati</taxon>
        <taxon>Thermodesulfobacteriota</taxon>
        <taxon>Desulfovibrionia</taxon>
        <taxon>Desulfovibrionales</taxon>
        <taxon>Desulfohalobiaceae</taxon>
        <taxon>Desulfohalobium</taxon>
    </lineage>
</organism>
<dbReference type="CAZy" id="GT4">
    <property type="family name" value="Glycosyltransferase Family 4"/>
</dbReference>
<protein>
    <submittedName>
        <fullName evidence="2">Glycosyl transferase group 1</fullName>
    </submittedName>
</protein>
<dbReference type="eggNOG" id="COG0438">
    <property type="taxonomic scope" value="Bacteria"/>
</dbReference>
<proteinExistence type="predicted"/>
<dbReference type="Pfam" id="PF13439">
    <property type="entry name" value="Glyco_transf_4"/>
    <property type="match status" value="1"/>
</dbReference>
<reference evidence="3" key="1">
    <citation type="submission" date="2009-09" db="EMBL/GenBank/DDBJ databases">
        <title>The complete chromosome of Desulfohalobium retbaense DSM 5692.</title>
        <authorList>
            <consortium name="US DOE Joint Genome Institute (JGI-PGF)"/>
            <person name="Lucas S."/>
            <person name="Copeland A."/>
            <person name="Lapidus A."/>
            <person name="Glavina del Rio T."/>
            <person name="Dalin E."/>
            <person name="Tice H."/>
            <person name="Bruce D."/>
            <person name="Goodwin L."/>
            <person name="Pitluck S."/>
            <person name="Kyrpides N."/>
            <person name="Mavromatis K."/>
            <person name="Ivanova N."/>
            <person name="Mikhailova N."/>
            <person name="Munk A.C."/>
            <person name="Brettin T."/>
            <person name="Detter J.C."/>
            <person name="Han C."/>
            <person name="Tapia R."/>
            <person name="Larimer F."/>
            <person name="Land M."/>
            <person name="Hauser L."/>
            <person name="Markowitz V."/>
            <person name="Cheng J.-F."/>
            <person name="Hugenholtz P."/>
            <person name="Woyke T."/>
            <person name="Wu D."/>
            <person name="Spring S."/>
            <person name="Klenk H.-P."/>
            <person name="Eisen J.A."/>
        </authorList>
    </citation>
    <scope>NUCLEOTIDE SEQUENCE [LARGE SCALE GENOMIC DNA]</scope>
    <source>
        <strain evidence="3">DSM 5692</strain>
    </source>
</reference>
<keyword evidence="3" id="KW-1185">Reference proteome</keyword>
<dbReference type="CDD" id="cd03801">
    <property type="entry name" value="GT4_PimA-like"/>
    <property type="match status" value="1"/>
</dbReference>
<dbReference type="KEGG" id="drt:Dret_1108"/>
<dbReference type="EMBL" id="CP001734">
    <property type="protein sequence ID" value="ACV68396.1"/>
    <property type="molecule type" value="Genomic_DNA"/>
</dbReference>
<dbReference type="InterPro" id="IPR028098">
    <property type="entry name" value="Glyco_trans_4-like_N"/>
</dbReference>
<accession>C8X273</accession>
<dbReference type="AlphaFoldDB" id="C8X273"/>
<dbReference type="Pfam" id="PF13692">
    <property type="entry name" value="Glyco_trans_1_4"/>
    <property type="match status" value="1"/>
</dbReference>
<gene>
    <name evidence="2" type="ordered locus">Dret_1108</name>
</gene>
<sequence>MHILLLDLGSEWRGGQRQVLFLAQALMQAEAAQVTLASPRHSPLLARGHSAGISTLTLPGTREWHPGNWLCLRRQLRKKVDIVHTNDARSAALGAMLRRCVPGNWRLVHTRRVSYPVRRGLLGGKYHCGDHVVAVSGEIKTVLTQSRVPRERISVIHSAVNPEGYRRRDPALPWPQSPMRLGCIGSLTPQKGHSVLLDALALARQENRLPPWRLEVIGSGPLADTLQHQAHDLSLDGQVDFVGYRESTEVLPELDVLIVPSVDGEGSSGVVKEGWISGVPVVASDLPGTRELVADGHNGVLFTAGSADQLASVLATLATDTERANRCVAGGLTSSTHYTPQVMATQYHSVYERLLER</sequence>
<dbReference type="HOGENOM" id="CLU_009583_0_4_7"/>
<dbReference type="Proteomes" id="UP000001052">
    <property type="component" value="Chromosome"/>
</dbReference>
<dbReference type="PANTHER" id="PTHR12526">
    <property type="entry name" value="GLYCOSYLTRANSFERASE"/>
    <property type="match status" value="1"/>
</dbReference>
<name>C8X273_DESRD</name>
<evidence type="ECO:0000259" key="1">
    <source>
        <dbReference type="Pfam" id="PF13439"/>
    </source>
</evidence>
<keyword evidence="2" id="KW-0808">Transferase</keyword>
<dbReference type="PANTHER" id="PTHR12526:SF636">
    <property type="entry name" value="BLL3647 PROTEIN"/>
    <property type="match status" value="1"/>
</dbReference>
<feature type="domain" description="Glycosyltransferase subfamily 4-like N-terminal" evidence="1">
    <location>
        <begin position="13"/>
        <end position="163"/>
    </location>
</feature>
<evidence type="ECO:0000313" key="3">
    <source>
        <dbReference type="Proteomes" id="UP000001052"/>
    </source>
</evidence>
<dbReference type="STRING" id="485915.Dret_1108"/>
<dbReference type="Gene3D" id="3.40.50.2000">
    <property type="entry name" value="Glycogen Phosphorylase B"/>
    <property type="match status" value="2"/>
</dbReference>
<dbReference type="OrthoDB" id="9806653at2"/>
<dbReference type="GO" id="GO:0016757">
    <property type="term" value="F:glycosyltransferase activity"/>
    <property type="evidence" value="ECO:0007669"/>
    <property type="project" value="UniProtKB-ARBA"/>
</dbReference>
<dbReference type="SUPFAM" id="SSF53756">
    <property type="entry name" value="UDP-Glycosyltransferase/glycogen phosphorylase"/>
    <property type="match status" value="1"/>
</dbReference>
<dbReference type="RefSeq" id="WP_015751547.1">
    <property type="nucleotide sequence ID" value="NC_013223.1"/>
</dbReference>
<evidence type="ECO:0000313" key="2">
    <source>
        <dbReference type="EMBL" id="ACV68396.1"/>
    </source>
</evidence>